<proteinExistence type="predicted"/>
<feature type="compositionally biased region" description="Gly residues" evidence="1">
    <location>
        <begin position="165"/>
        <end position="176"/>
    </location>
</feature>
<evidence type="ECO:0000313" key="3">
    <source>
        <dbReference type="Proteomes" id="UP001596547"/>
    </source>
</evidence>
<keyword evidence="3" id="KW-1185">Reference proteome</keyword>
<name>A0ABD6AF96_9EURY</name>
<dbReference type="AlphaFoldDB" id="A0ABD6AF96"/>
<dbReference type="GeneID" id="79318116"/>
<dbReference type="RefSeq" id="WP_276306854.1">
    <property type="nucleotide sequence ID" value="NZ_CP119995.1"/>
</dbReference>
<reference evidence="2 3" key="1">
    <citation type="journal article" date="2019" name="Int. J. Syst. Evol. Microbiol.">
        <title>The Global Catalogue of Microorganisms (GCM) 10K type strain sequencing project: providing services to taxonomists for standard genome sequencing and annotation.</title>
        <authorList>
            <consortium name="The Broad Institute Genomics Platform"/>
            <consortium name="The Broad Institute Genome Sequencing Center for Infectious Disease"/>
            <person name="Wu L."/>
            <person name="Ma J."/>
        </authorList>
    </citation>
    <scope>NUCLEOTIDE SEQUENCE [LARGE SCALE GENOMIC DNA]</scope>
    <source>
        <strain evidence="2 3">PSR21</strain>
    </source>
</reference>
<feature type="compositionally biased region" description="Basic and acidic residues" evidence="1">
    <location>
        <begin position="118"/>
        <end position="130"/>
    </location>
</feature>
<feature type="compositionally biased region" description="Acidic residues" evidence="1">
    <location>
        <begin position="131"/>
        <end position="150"/>
    </location>
</feature>
<dbReference type="Proteomes" id="UP001596547">
    <property type="component" value="Unassembled WGS sequence"/>
</dbReference>
<accession>A0ABD6AF96</accession>
<gene>
    <name evidence="2" type="ORF">ACFQPE_20985</name>
</gene>
<protein>
    <submittedName>
        <fullName evidence="2">Uncharacterized protein</fullName>
    </submittedName>
</protein>
<evidence type="ECO:0000313" key="2">
    <source>
        <dbReference type="EMBL" id="MFC7319248.1"/>
    </source>
</evidence>
<feature type="region of interest" description="Disordered" evidence="1">
    <location>
        <begin position="116"/>
        <end position="176"/>
    </location>
</feature>
<organism evidence="2 3">
    <name type="scientific">Halomarina halobia</name>
    <dbReference type="NCBI Taxonomy" id="3033386"/>
    <lineage>
        <taxon>Archaea</taxon>
        <taxon>Methanobacteriati</taxon>
        <taxon>Methanobacteriota</taxon>
        <taxon>Stenosarchaea group</taxon>
        <taxon>Halobacteria</taxon>
        <taxon>Halobacteriales</taxon>
        <taxon>Natronomonadaceae</taxon>
        <taxon>Halomarina</taxon>
    </lineage>
</organism>
<evidence type="ECO:0000256" key="1">
    <source>
        <dbReference type="SAM" id="MobiDB-lite"/>
    </source>
</evidence>
<dbReference type="EMBL" id="JBHTBF010000006">
    <property type="protein sequence ID" value="MFC7319248.1"/>
    <property type="molecule type" value="Genomic_DNA"/>
</dbReference>
<comment type="caution">
    <text evidence="2">The sequence shown here is derived from an EMBL/GenBank/DDBJ whole genome shotgun (WGS) entry which is preliminary data.</text>
</comment>
<sequence length="176" mass="19318">MARDQRLTLYVGKGEKGQIEEEADERDLSVSEYLYRLVQKQRQSEAAERLIEESEAERHIEQLLADGRDELVAVADDVRDLSARGNVYAIALWELLKTEHPDTERREALSTAARRLRIPVEEHPDLHPADVDTDGDADRDDGGDVDEEGASEGSGFGALRDTDSGSGGGEGGGDEL</sequence>